<name>A0ABR4CZS1_9HELO</name>
<dbReference type="InterPro" id="IPR003959">
    <property type="entry name" value="ATPase_AAA_core"/>
</dbReference>
<feature type="region of interest" description="Disordered" evidence="1">
    <location>
        <begin position="774"/>
        <end position="806"/>
    </location>
</feature>
<dbReference type="PANTHER" id="PTHR23389">
    <property type="entry name" value="CHROMOSOME TRANSMISSION FIDELITY FACTOR 18"/>
    <property type="match status" value="1"/>
</dbReference>
<feature type="domain" description="ATPase AAA-type core" evidence="2">
    <location>
        <begin position="698"/>
        <end position="748"/>
    </location>
</feature>
<feature type="compositionally biased region" description="Polar residues" evidence="1">
    <location>
        <begin position="364"/>
        <end position="376"/>
    </location>
</feature>
<feature type="region of interest" description="Disordered" evidence="1">
    <location>
        <begin position="619"/>
        <end position="678"/>
    </location>
</feature>
<organism evidence="3 4">
    <name type="scientific">Oculimacula yallundae</name>
    <dbReference type="NCBI Taxonomy" id="86028"/>
    <lineage>
        <taxon>Eukaryota</taxon>
        <taxon>Fungi</taxon>
        <taxon>Dikarya</taxon>
        <taxon>Ascomycota</taxon>
        <taxon>Pezizomycotina</taxon>
        <taxon>Leotiomycetes</taxon>
        <taxon>Helotiales</taxon>
        <taxon>Ploettnerulaceae</taxon>
        <taxon>Oculimacula</taxon>
    </lineage>
</organism>
<evidence type="ECO:0000313" key="3">
    <source>
        <dbReference type="EMBL" id="KAL2075382.1"/>
    </source>
</evidence>
<dbReference type="EMBL" id="JAZHXI010000001">
    <property type="protein sequence ID" value="KAL2075382.1"/>
    <property type="molecule type" value="Genomic_DNA"/>
</dbReference>
<dbReference type="Proteomes" id="UP001595075">
    <property type="component" value="Unassembled WGS sequence"/>
</dbReference>
<feature type="region of interest" description="Disordered" evidence="1">
    <location>
        <begin position="188"/>
        <end position="288"/>
    </location>
</feature>
<dbReference type="Gene3D" id="3.40.50.300">
    <property type="entry name" value="P-loop containing nucleotide triphosphate hydrolases"/>
    <property type="match status" value="1"/>
</dbReference>
<feature type="compositionally biased region" description="Acidic residues" evidence="1">
    <location>
        <begin position="1315"/>
        <end position="1329"/>
    </location>
</feature>
<feature type="compositionally biased region" description="Polar residues" evidence="1">
    <location>
        <begin position="223"/>
        <end position="233"/>
    </location>
</feature>
<feature type="compositionally biased region" description="Polar residues" evidence="1">
    <location>
        <begin position="65"/>
        <end position="84"/>
    </location>
</feature>
<protein>
    <recommendedName>
        <fullName evidence="2">ATPase AAA-type core domain-containing protein</fullName>
    </recommendedName>
</protein>
<dbReference type="InterPro" id="IPR027417">
    <property type="entry name" value="P-loop_NTPase"/>
</dbReference>
<gene>
    <name evidence="3" type="ORF">VTL71DRAFT_325</name>
</gene>
<feature type="region of interest" description="Disordered" evidence="1">
    <location>
        <begin position="1"/>
        <end position="112"/>
    </location>
</feature>
<sequence>MSVLAERSMGELNEELTPTMYPLFQKGSKPKPMPRNEPAQESLCIQLESTETKKPSARPGKRTKAANSLDSAKYTSATAIPSSENHADLLEVDPNNGRRKRRKTASPDSKAVPASTAVVDLVTGDGLLFQEDEERQQNIPLMSQNDPSSIPQDAGEIVQSKEQIQRNGDRPFVPERQLTSNTEKGVIDTVHHDTPDLPYTPTQTRHNGSAAPEHESQHPPHLPQTTLGENANAAQLDISQVAPKPTKVLRFNPKTGTIGSPPPKKPLAVAELEKPKTKAKRGKPPKSLILTIHYGKGRAIPSSIGQKIDSILNGPPNPSKETKPPNAPKETEKDVPPAKPRPAKSSPPKPPKPVHPLFMGKAAQKTQGPQLPTPNDTGVIDLTGNEEIVTQPRARSTYQLKGPSPKKSSVPFSGFGGSTKIVKFPGAIEPAWPWKGMVHVRGADSLPQIVVSSTMPPLPISGVKKSKYKAFQVSSTENIMETLAADLSINTAIQGIQEINPDEYPPVPQCLRVPSKSYESGFEIQKKIRKMIRARLPLRQATAEDSSEDEVQCDEVHPALLSVYTSIASSLSAFDRGQCETQSWVYKYAPKSAVEVLQKGNEAKILKKWLEALTVQSVESGSGGKGATASNSNNAGKRKRKSKKLDGFVISTDEEDNDMDEITEPEDESLNVDPRQPKRTAIRGKDVAALGSNVANTVVLSGPHGCGKTAAVYAVARELGFEVFEINPGSRRTGKDIMERVGDMTRNHQVQRSVIPIQQDGVDEDRERIDNALADDLKSGRQGKMDSFFKSQSTKSQTKPKAKEPMKKPDIIEETIAPNKQTVMPDVSKNNMFSKMPKKKQQQSLILIEEADILYKEDSQFWVTILNLIATSKRPIVITCNDESILPMNDLKLHATIRMLAPATDLAVDYLLLVAACEGHIIKRKAVKQLYEGRNMDLRASLTELNFWCQFAVGDTKGGLGWYYPRWPAGNDVDERGNVIRVVSEGTYESGMGCLSQDFLESHIHYLDIEEETLHEACDGWGLDLGDWVGNIGVQKWAEKQQQSVSGKPNNIAVLSMYADFAESMSAADLISGGTFAPENKISLDVSLPELTMKARDDYTLASELKEAPALVTYNTTGNDISMYLKSRTRKILHIDQHLQNNLEVPMELDRPSETTILRLIRDQTISRKDSLDRFDFSLAFDPISATEKYVWSTTLEASSFDRTMTLIVEDLAPYVRSIVAYDARLQQDRLKLSNLLSEGGRKGKRMRTTRAAMSALEGGARNSTRRDRYFTSALNSNWVLRTGLKSWLDAARMEADTEPAVSSRRSSKASLENDGIENDETNELESGP</sequence>
<accession>A0ABR4CZS1</accession>
<dbReference type="Pfam" id="PF00004">
    <property type="entry name" value="AAA"/>
    <property type="match status" value="1"/>
</dbReference>
<keyword evidence="4" id="KW-1185">Reference proteome</keyword>
<comment type="caution">
    <text evidence="3">The sequence shown here is derived from an EMBL/GenBank/DDBJ whole genome shotgun (WGS) entry which is preliminary data.</text>
</comment>
<feature type="region of interest" description="Disordered" evidence="1">
    <location>
        <begin position="1296"/>
        <end position="1329"/>
    </location>
</feature>
<evidence type="ECO:0000259" key="2">
    <source>
        <dbReference type="Pfam" id="PF00004"/>
    </source>
</evidence>
<evidence type="ECO:0000256" key="1">
    <source>
        <dbReference type="SAM" id="MobiDB-lite"/>
    </source>
</evidence>
<feature type="compositionally biased region" description="Basic residues" evidence="1">
    <location>
        <begin position="55"/>
        <end position="64"/>
    </location>
</feature>
<feature type="compositionally biased region" description="Low complexity" evidence="1">
    <location>
        <begin position="788"/>
        <end position="799"/>
    </location>
</feature>
<feature type="region of interest" description="Disordered" evidence="1">
    <location>
        <begin position="300"/>
        <end position="412"/>
    </location>
</feature>
<proteinExistence type="predicted"/>
<feature type="compositionally biased region" description="Pro residues" evidence="1">
    <location>
        <begin position="337"/>
        <end position="354"/>
    </location>
</feature>
<reference evidence="3 4" key="1">
    <citation type="journal article" date="2024" name="Commun. Biol.">
        <title>Comparative genomic analysis of thermophilic fungi reveals convergent evolutionary adaptations and gene losses.</title>
        <authorList>
            <person name="Steindorff A.S."/>
            <person name="Aguilar-Pontes M.V."/>
            <person name="Robinson A.J."/>
            <person name="Andreopoulos B."/>
            <person name="LaButti K."/>
            <person name="Kuo A."/>
            <person name="Mondo S."/>
            <person name="Riley R."/>
            <person name="Otillar R."/>
            <person name="Haridas S."/>
            <person name="Lipzen A."/>
            <person name="Grimwood J."/>
            <person name="Schmutz J."/>
            <person name="Clum A."/>
            <person name="Reid I.D."/>
            <person name="Moisan M.C."/>
            <person name="Butler G."/>
            <person name="Nguyen T.T.M."/>
            <person name="Dewar K."/>
            <person name="Conant G."/>
            <person name="Drula E."/>
            <person name="Henrissat B."/>
            <person name="Hansel C."/>
            <person name="Singer S."/>
            <person name="Hutchinson M.I."/>
            <person name="de Vries R.P."/>
            <person name="Natvig D.O."/>
            <person name="Powell A.J."/>
            <person name="Tsang A."/>
            <person name="Grigoriev I.V."/>
        </authorList>
    </citation>
    <scope>NUCLEOTIDE SEQUENCE [LARGE SCALE GENOMIC DNA]</scope>
    <source>
        <strain evidence="3 4">CBS 494.80</strain>
    </source>
</reference>
<feature type="compositionally biased region" description="Acidic residues" evidence="1">
    <location>
        <begin position="652"/>
        <end position="670"/>
    </location>
</feature>
<dbReference type="SUPFAM" id="SSF52540">
    <property type="entry name" value="P-loop containing nucleoside triphosphate hydrolases"/>
    <property type="match status" value="1"/>
</dbReference>
<evidence type="ECO:0000313" key="4">
    <source>
        <dbReference type="Proteomes" id="UP001595075"/>
    </source>
</evidence>
<dbReference type="PANTHER" id="PTHR23389:SF21">
    <property type="entry name" value="ATPASE FAMILY AAA DOMAIN-CONTAINING PROTEIN 5"/>
    <property type="match status" value="1"/>
</dbReference>